<dbReference type="InterPro" id="IPR011747">
    <property type="entry name" value="CHP02241"/>
</dbReference>
<accession>A0ABD5QSJ7</accession>
<name>A0ABD5QSJ7_9EURY</name>
<dbReference type="PANTHER" id="PTHR38009">
    <property type="entry name" value="CONSERVED HYPOTHETICAL PHAGE TAIL PROTEIN"/>
    <property type="match status" value="1"/>
</dbReference>
<reference evidence="2 3" key="1">
    <citation type="journal article" date="2019" name="Int. J. Syst. Evol. Microbiol.">
        <title>The Global Catalogue of Microorganisms (GCM) 10K type strain sequencing project: providing services to taxonomists for standard genome sequencing and annotation.</title>
        <authorList>
            <consortium name="The Broad Institute Genomics Platform"/>
            <consortium name="The Broad Institute Genome Sequencing Center for Infectious Disease"/>
            <person name="Wu L."/>
            <person name="Ma J."/>
        </authorList>
    </citation>
    <scope>NUCLEOTIDE SEQUENCE [LARGE SCALE GENOMIC DNA]</scope>
    <source>
        <strain evidence="2 3">CGMCC 1.16026</strain>
    </source>
</reference>
<feature type="region of interest" description="Disordered" evidence="1">
    <location>
        <begin position="1"/>
        <end position="26"/>
    </location>
</feature>
<dbReference type="AlphaFoldDB" id="A0ABD5QSJ7"/>
<evidence type="ECO:0000313" key="2">
    <source>
        <dbReference type="EMBL" id="MFC5135238.1"/>
    </source>
</evidence>
<keyword evidence="3" id="KW-1185">Reference proteome</keyword>
<gene>
    <name evidence="2" type="ORF">ACFPJA_10980</name>
</gene>
<dbReference type="Pfam" id="PF06841">
    <property type="entry name" value="Phage_T4_gp19"/>
    <property type="match status" value="1"/>
</dbReference>
<dbReference type="Proteomes" id="UP001596145">
    <property type="component" value="Unassembled WGS sequence"/>
</dbReference>
<dbReference type="EMBL" id="JBHSKV010000014">
    <property type="protein sequence ID" value="MFC5135238.1"/>
    <property type="molecule type" value="Genomic_DNA"/>
</dbReference>
<feature type="compositionally biased region" description="Basic and acidic residues" evidence="1">
    <location>
        <begin position="1"/>
        <end position="25"/>
    </location>
</feature>
<evidence type="ECO:0000256" key="1">
    <source>
        <dbReference type="SAM" id="MobiDB-lite"/>
    </source>
</evidence>
<dbReference type="PANTHER" id="PTHR38009:SF1">
    <property type="entry name" value="CONSERVED HYPOTHETICAL PHAGE TAIL PROTEIN"/>
    <property type="match status" value="1"/>
</dbReference>
<dbReference type="NCBIfam" id="TIGR02241">
    <property type="entry name" value="conserved hypothetical phage tail region protein"/>
    <property type="match status" value="1"/>
</dbReference>
<sequence length="183" mass="20263">MTDAETRPDGETRSEGRVRSEEGVRTDPYPNHRFVVEIDAIGAAGFSEVRGISARVDDGPEADGPLWRRLLERDASWGGGGLEAAGSEATHRSRVSPRLELRRGVTDRTELWEWFREWTEGRGTVRTARVTLLDEHGDPARAWRCERARPVRWDGPTLSAVGSGVATETFELAHAGITEVSVE</sequence>
<comment type="caution">
    <text evidence="2">The sequence shown here is derived from an EMBL/GenBank/DDBJ whole genome shotgun (WGS) entry which is preliminary data.</text>
</comment>
<organism evidence="2 3">
    <name type="scientific">Halorubrum glutamatedens</name>
    <dbReference type="NCBI Taxonomy" id="2707018"/>
    <lineage>
        <taxon>Archaea</taxon>
        <taxon>Methanobacteriati</taxon>
        <taxon>Methanobacteriota</taxon>
        <taxon>Stenosarchaea group</taxon>
        <taxon>Halobacteria</taxon>
        <taxon>Halobacteriales</taxon>
        <taxon>Haloferacaceae</taxon>
        <taxon>Halorubrum</taxon>
    </lineage>
</organism>
<proteinExistence type="predicted"/>
<dbReference type="RefSeq" id="WP_122106044.1">
    <property type="nucleotide sequence ID" value="NZ_JBHSKV010000014.1"/>
</dbReference>
<dbReference type="InterPro" id="IPR010667">
    <property type="entry name" value="Phage_T4_Gp19"/>
</dbReference>
<evidence type="ECO:0000313" key="3">
    <source>
        <dbReference type="Proteomes" id="UP001596145"/>
    </source>
</evidence>
<protein>
    <submittedName>
        <fullName evidence="2">Phage tail protein</fullName>
    </submittedName>
</protein>